<reference evidence="2" key="1">
    <citation type="submission" date="2022-11" db="UniProtKB">
        <authorList>
            <consortium name="WormBaseParasite"/>
        </authorList>
    </citation>
    <scope>IDENTIFICATION</scope>
</reference>
<name>A0AC35EUE4_9BILA</name>
<evidence type="ECO:0000313" key="1">
    <source>
        <dbReference type="Proteomes" id="UP000887580"/>
    </source>
</evidence>
<protein>
    <submittedName>
        <fullName evidence="2">Golgi SNAP receptor complex member 2</fullName>
    </submittedName>
</protein>
<dbReference type="Proteomes" id="UP000887580">
    <property type="component" value="Unplaced"/>
</dbReference>
<accession>A0AC35EUE4</accession>
<dbReference type="WBParaSite" id="PS1159_v2.g10829.t1">
    <property type="protein sequence ID" value="PS1159_v2.g10829.t1"/>
    <property type="gene ID" value="PS1159_v2.g10829"/>
</dbReference>
<proteinExistence type="predicted"/>
<evidence type="ECO:0000313" key="2">
    <source>
        <dbReference type="WBParaSite" id="PS1159_v2.g10829.t1"/>
    </source>
</evidence>
<sequence length="213" mass="24683">MEALYQQTNNLIHDLQFTLGRLEATRNETEAQPLFQAVHNQLGLLQGNWEKLDQLASKESVQKKRAARYKVDQVKQEMNGISAAVNHIQVRLTNKWRVAAEREELLTQRIRPTETHLNFENSELLINDHMQNSHRAIDDMIAQGSSILGSLQTQHMSLKGVKRKIIDVGQTLGLSGTTLRMIEKRLEEDWLLFLVGCVFILVFMYCFYRYWKG</sequence>
<organism evidence="1 2">
    <name type="scientific">Panagrolaimus sp. PS1159</name>
    <dbReference type="NCBI Taxonomy" id="55785"/>
    <lineage>
        <taxon>Eukaryota</taxon>
        <taxon>Metazoa</taxon>
        <taxon>Ecdysozoa</taxon>
        <taxon>Nematoda</taxon>
        <taxon>Chromadorea</taxon>
        <taxon>Rhabditida</taxon>
        <taxon>Tylenchina</taxon>
        <taxon>Panagrolaimomorpha</taxon>
        <taxon>Panagrolaimoidea</taxon>
        <taxon>Panagrolaimidae</taxon>
        <taxon>Panagrolaimus</taxon>
    </lineage>
</organism>